<dbReference type="RefSeq" id="WP_164128110.1">
    <property type="nucleotide sequence ID" value="NZ_JAAGOX010000006.1"/>
</dbReference>
<accession>A0A6B2NQS2</accession>
<protein>
    <submittedName>
        <fullName evidence="1">Uncharacterized protein</fullName>
    </submittedName>
</protein>
<evidence type="ECO:0000313" key="1">
    <source>
        <dbReference type="EMBL" id="NDW44195.1"/>
    </source>
</evidence>
<dbReference type="EMBL" id="JAAGOX010000006">
    <property type="protein sequence ID" value="NDW44195.1"/>
    <property type="molecule type" value="Genomic_DNA"/>
</dbReference>
<gene>
    <name evidence="1" type="ORF">G0P99_04440</name>
</gene>
<dbReference type="AlphaFoldDB" id="A0A6B2NQS2"/>
<reference evidence="1" key="1">
    <citation type="submission" date="2020-02" db="EMBL/GenBank/DDBJ databases">
        <title>Delineation of the pyrene-degrading pathway in Roseobacter clade bacteria by genomic analysis.</title>
        <authorList>
            <person name="Zhou H."/>
            <person name="Wang H."/>
        </authorList>
    </citation>
    <scope>NUCLEOTIDE SEQUENCE</scope>
    <source>
        <strain evidence="1">PrR005</strain>
    </source>
</reference>
<sequence length="123" mass="13613">MKAMNAAIDMKADAFSQTPAGTPPCKVFMVVRAITRLSANLFSGRLAEWHATAAVRGRDVAESLCVLAHPAGPSFRSAYATYHEEFMSDPDKHKPEIAALPLTRRDRNFWPWVEDLCAPPARD</sequence>
<name>A0A6B2NQS2_9RHOB</name>
<organism evidence="1">
    <name type="scientific">Ruegeria sp. PrR005</name>
    <dbReference type="NCBI Taxonomy" id="2706882"/>
    <lineage>
        <taxon>Bacteria</taxon>
        <taxon>Pseudomonadati</taxon>
        <taxon>Pseudomonadota</taxon>
        <taxon>Alphaproteobacteria</taxon>
        <taxon>Rhodobacterales</taxon>
        <taxon>Roseobacteraceae</taxon>
        <taxon>Ruegeria</taxon>
    </lineage>
</organism>
<proteinExistence type="predicted"/>
<comment type="caution">
    <text evidence="1">The sequence shown here is derived from an EMBL/GenBank/DDBJ whole genome shotgun (WGS) entry which is preliminary data.</text>
</comment>